<organism evidence="2 3">
    <name type="scientific">Pyricularia grisea</name>
    <name type="common">Crabgrass-specific blast fungus</name>
    <name type="synonym">Magnaporthe grisea</name>
    <dbReference type="NCBI Taxonomy" id="148305"/>
    <lineage>
        <taxon>Eukaryota</taxon>
        <taxon>Fungi</taxon>
        <taxon>Dikarya</taxon>
        <taxon>Ascomycota</taxon>
        <taxon>Pezizomycotina</taxon>
        <taxon>Sordariomycetes</taxon>
        <taxon>Sordariomycetidae</taxon>
        <taxon>Magnaporthales</taxon>
        <taxon>Pyriculariaceae</taxon>
        <taxon>Pyricularia</taxon>
    </lineage>
</organism>
<keyword evidence="3" id="KW-1185">Reference proteome</keyword>
<protein>
    <submittedName>
        <fullName evidence="2">Uncharacterized protein</fullName>
    </submittedName>
</protein>
<gene>
    <name evidence="2" type="ORF">MCOR33_005156</name>
</gene>
<evidence type="ECO:0000256" key="1">
    <source>
        <dbReference type="SAM" id="Phobius"/>
    </source>
</evidence>
<proteinExistence type="predicted"/>
<feature type="transmembrane region" description="Helical" evidence="1">
    <location>
        <begin position="18"/>
        <end position="39"/>
    </location>
</feature>
<evidence type="ECO:0000313" key="2">
    <source>
        <dbReference type="EMBL" id="KAI6298771.1"/>
    </source>
</evidence>
<evidence type="ECO:0000313" key="3">
    <source>
        <dbReference type="Proteomes" id="UP001059893"/>
    </source>
</evidence>
<keyword evidence="1" id="KW-1133">Transmembrane helix</keyword>
<keyword evidence="1" id="KW-0472">Membrane</keyword>
<keyword evidence="1" id="KW-0812">Transmembrane</keyword>
<name>A0ABQ8NL59_PYRGI</name>
<dbReference type="EMBL" id="JABSND010000082">
    <property type="protein sequence ID" value="KAI6298771.1"/>
    <property type="molecule type" value="Genomic_DNA"/>
</dbReference>
<reference evidence="2" key="1">
    <citation type="submission" date="2021-01" db="EMBL/GenBank/DDBJ databases">
        <title>Deciphering the adaptive evolutionary patterns associated with biogeogrpahic diversity in the finger millet blast pathogen Magnaporthe oryzae in Eastern Africa.</title>
        <authorList>
            <person name="Onyema G."/>
            <person name="Shittu T.A."/>
            <person name="Dodsworth S."/>
            <person name="Devilliers S."/>
            <person name="Muthumeenakshi S."/>
            <person name="Sreenivasaprasad S."/>
        </authorList>
    </citation>
    <scope>NUCLEOTIDE SEQUENCE</scope>
    <source>
        <strain evidence="2">D15/s37</strain>
    </source>
</reference>
<feature type="transmembrane region" description="Helical" evidence="1">
    <location>
        <begin position="429"/>
        <end position="456"/>
    </location>
</feature>
<comment type="caution">
    <text evidence="2">The sequence shown here is derived from an EMBL/GenBank/DDBJ whole genome shotgun (WGS) entry which is preliminary data.</text>
</comment>
<dbReference type="Proteomes" id="UP001059893">
    <property type="component" value="Unassembled WGS sequence"/>
</dbReference>
<accession>A0ABQ8NL59</accession>
<sequence length="499" mass="57692">MHLRPFSYPVTKPYPFRWFTPLVIIGGLVLVVLFSLWTYPPNAYEMQSQTSFHPRETEKYKPPPPRLSWWYGDDLKAKCQPYELLVGSRFFTVNRGFLYTVDRVYRYDPQANINITVEESVSYLGDTLENCRPIKIIIGLGKDDSAEPPTFWISWIGESYFDLRATCAINTANGQRMWIEISTKKSGVAKDEFDYIIDHHRTQSFWWGAQLLNTYWFSLMQVLAQKGHFKDKNNGFYNRGRFTFNYNYDSNNIKSIRDANFHDLGFYLVSSSRPHVVDDRYWRKNFNDASFTKIYNNPEHDMSSAITEASYFAKIAHSFLLADLGNPKLPNMLLEEEELRYFLSGQSRNINRLPNGTLSVIPSPKEDFAFLYMLPPPNSTLDQDLVPLNKSWDAFKDRFHKDSKLETKTATIYKQYSCSVPRRKSWGRIFVLVLVADLVLLQAAWRLLTLVAGILVERQAPATAMTCSGCLGGNEDGRQEQIEMQSLISEDEGGQSQQR</sequence>